<dbReference type="GO" id="GO:0005886">
    <property type="term" value="C:plasma membrane"/>
    <property type="evidence" value="ECO:0007669"/>
    <property type="project" value="UniProtKB-SubCell"/>
</dbReference>
<dbReference type="Gene3D" id="1.20.1250.20">
    <property type="entry name" value="MFS general substrate transporter like domains"/>
    <property type="match status" value="1"/>
</dbReference>
<feature type="transmembrane region" description="Helical" evidence="5">
    <location>
        <begin position="154"/>
        <end position="176"/>
    </location>
</feature>
<dbReference type="PROSITE" id="PS00217">
    <property type="entry name" value="SUGAR_TRANSPORT_2"/>
    <property type="match status" value="1"/>
</dbReference>
<evidence type="ECO:0000259" key="6">
    <source>
        <dbReference type="PROSITE" id="PS50850"/>
    </source>
</evidence>
<feature type="transmembrane region" description="Helical" evidence="5">
    <location>
        <begin position="244"/>
        <end position="264"/>
    </location>
</feature>
<keyword evidence="3 5" id="KW-1133">Transmembrane helix</keyword>
<feature type="transmembrane region" description="Helical" evidence="5">
    <location>
        <begin position="35"/>
        <end position="57"/>
    </location>
</feature>
<feature type="transmembrane region" description="Helical" evidence="5">
    <location>
        <begin position="411"/>
        <end position="432"/>
    </location>
</feature>
<dbReference type="PROSITE" id="PS50850">
    <property type="entry name" value="MFS"/>
    <property type="match status" value="1"/>
</dbReference>
<comment type="subcellular location">
    <subcellularLocation>
        <location evidence="1">Cell membrane</location>
        <topology evidence="1">Multi-pass membrane protein</topology>
    </subcellularLocation>
</comment>
<keyword evidence="2 5" id="KW-0812">Transmembrane</keyword>
<dbReference type="PANTHER" id="PTHR23501">
    <property type="entry name" value="MAJOR FACILITATOR SUPERFAMILY"/>
    <property type="match status" value="1"/>
</dbReference>
<name>A0A543PCF9_9ACTN</name>
<keyword evidence="8" id="KW-1185">Reference proteome</keyword>
<comment type="caution">
    <text evidence="7">The sequence shown here is derived from an EMBL/GenBank/DDBJ whole genome shotgun (WGS) entry which is preliminary data.</text>
</comment>
<organism evidence="7 8">
    <name type="scientific">Blastococcus colisei</name>
    <dbReference type="NCBI Taxonomy" id="1564162"/>
    <lineage>
        <taxon>Bacteria</taxon>
        <taxon>Bacillati</taxon>
        <taxon>Actinomycetota</taxon>
        <taxon>Actinomycetes</taxon>
        <taxon>Geodermatophilales</taxon>
        <taxon>Geodermatophilaceae</taxon>
        <taxon>Blastococcus</taxon>
    </lineage>
</organism>
<accession>A0A543PCF9</accession>
<dbReference type="InterPro" id="IPR005829">
    <property type="entry name" value="Sugar_transporter_CS"/>
</dbReference>
<proteinExistence type="predicted"/>
<feature type="transmembrane region" description="Helical" evidence="5">
    <location>
        <begin position="340"/>
        <end position="363"/>
    </location>
</feature>
<evidence type="ECO:0000313" key="8">
    <source>
        <dbReference type="Proteomes" id="UP000319865"/>
    </source>
</evidence>
<dbReference type="PANTHER" id="PTHR23501:SF154">
    <property type="entry name" value="MULTIDRUG-EFFLUX TRANSPORTER RV1634-RELATED"/>
    <property type="match status" value="1"/>
</dbReference>
<evidence type="ECO:0000256" key="5">
    <source>
        <dbReference type="SAM" id="Phobius"/>
    </source>
</evidence>
<feature type="transmembrane region" description="Helical" evidence="5">
    <location>
        <begin position="63"/>
        <end position="83"/>
    </location>
</feature>
<keyword evidence="4 5" id="KW-0472">Membrane</keyword>
<dbReference type="Pfam" id="PF07690">
    <property type="entry name" value="MFS_1"/>
    <property type="match status" value="1"/>
</dbReference>
<evidence type="ECO:0000256" key="2">
    <source>
        <dbReference type="ARBA" id="ARBA00022692"/>
    </source>
</evidence>
<dbReference type="SUPFAM" id="SSF103473">
    <property type="entry name" value="MFS general substrate transporter"/>
    <property type="match status" value="1"/>
</dbReference>
<dbReference type="AlphaFoldDB" id="A0A543PCF9"/>
<feature type="transmembrane region" description="Helical" evidence="5">
    <location>
        <begin position="438"/>
        <end position="457"/>
    </location>
</feature>
<protein>
    <submittedName>
        <fullName evidence="7">Putative MFS family arabinose efflux permease</fullName>
    </submittedName>
</protein>
<evidence type="ECO:0000256" key="3">
    <source>
        <dbReference type="ARBA" id="ARBA00022989"/>
    </source>
</evidence>
<evidence type="ECO:0000256" key="1">
    <source>
        <dbReference type="ARBA" id="ARBA00004651"/>
    </source>
</evidence>
<dbReference type="GO" id="GO:0022857">
    <property type="term" value="F:transmembrane transporter activity"/>
    <property type="evidence" value="ECO:0007669"/>
    <property type="project" value="InterPro"/>
</dbReference>
<dbReference type="InterPro" id="IPR011701">
    <property type="entry name" value="MFS"/>
</dbReference>
<evidence type="ECO:0000313" key="7">
    <source>
        <dbReference type="EMBL" id="TQN41765.1"/>
    </source>
</evidence>
<evidence type="ECO:0000256" key="4">
    <source>
        <dbReference type="ARBA" id="ARBA00023136"/>
    </source>
</evidence>
<feature type="transmembrane region" description="Helical" evidence="5">
    <location>
        <begin position="309"/>
        <end position="328"/>
    </location>
</feature>
<feature type="transmembrane region" description="Helical" evidence="5">
    <location>
        <begin position="95"/>
        <end position="115"/>
    </location>
</feature>
<dbReference type="InterPro" id="IPR036259">
    <property type="entry name" value="MFS_trans_sf"/>
</dbReference>
<dbReference type="EMBL" id="VFQE01000001">
    <property type="protein sequence ID" value="TQN41765.1"/>
    <property type="molecule type" value="Genomic_DNA"/>
</dbReference>
<feature type="transmembrane region" description="Helical" evidence="5">
    <location>
        <begin position="121"/>
        <end position="142"/>
    </location>
</feature>
<feature type="transmembrane region" description="Helical" evidence="5">
    <location>
        <begin position="182"/>
        <end position="201"/>
    </location>
</feature>
<dbReference type="RefSeq" id="WP_142024478.1">
    <property type="nucleotide sequence ID" value="NZ_VFQE01000001.1"/>
</dbReference>
<feature type="transmembrane region" description="Helical" evidence="5">
    <location>
        <begin position="369"/>
        <end position="391"/>
    </location>
</feature>
<gene>
    <name evidence="7" type="ORF">FHU33_1145</name>
</gene>
<feature type="domain" description="Major facilitator superfamily (MFS) profile" evidence="6">
    <location>
        <begin position="31"/>
        <end position="461"/>
    </location>
</feature>
<dbReference type="InterPro" id="IPR020846">
    <property type="entry name" value="MFS_dom"/>
</dbReference>
<sequence>MAGSTGEQQRLGIDVGTSGPPTVFDRAHRLTTAGLLMLVTFVAFESMAVATAMPTAVGELDGLAWYGWPFSAFLVASVFGMVLGGDLGDRRGSRIALLAGVSVFAAGLLAGGLAGHMAVFVAARAVQGVGGGIIAVSLYVVAGRAYRSALRPKLFAAFSAAWVLPALVGPLLAGLITTHVGWRWVFLGMLPLILFGLALLLPALRRFGAPEGVTVPASARRWWALLAGVGVAALQYAGQRLDLLALGIAVVGAGVLVVGLRPLVPPGTARLRPGLPAVIGERGLLAGAFFGMDALLPLSLTQLHGYSPTAAGIPLTAGALGWAIASQLQGRRPDVARVVLLRLGFVLLAAGLAGTALVVVPGLEGWPTYGTWAVAGLGMGLGMPSLSVLLLEQSPEERRGADSAAFQIADVTTSAVCVGVVGVLVAAAAAGLLAFPTAVLLAVALLTGPALVGAWLAPRAGAPQGATTPASTLVAVTGLARSRGEGA</sequence>
<dbReference type="OrthoDB" id="9778875at2"/>
<dbReference type="Proteomes" id="UP000319865">
    <property type="component" value="Unassembled WGS sequence"/>
</dbReference>
<reference evidence="7 8" key="1">
    <citation type="submission" date="2019-06" db="EMBL/GenBank/DDBJ databases">
        <title>Sequencing the genomes of 1000 actinobacteria strains.</title>
        <authorList>
            <person name="Klenk H.-P."/>
        </authorList>
    </citation>
    <scope>NUCLEOTIDE SEQUENCE [LARGE SCALE GENOMIC DNA]</scope>
    <source>
        <strain evidence="7 8">DSM 46837</strain>
    </source>
</reference>